<dbReference type="GO" id="GO:0008897">
    <property type="term" value="F:holo-[acyl-carrier-protein] synthase activity"/>
    <property type="evidence" value="ECO:0007669"/>
    <property type="project" value="InterPro"/>
</dbReference>
<evidence type="ECO:0000313" key="4">
    <source>
        <dbReference type="EMBL" id="MBB1259491.1"/>
    </source>
</evidence>
<feature type="domain" description="4'-phosphopantetheinyl transferase" evidence="3">
    <location>
        <begin position="147"/>
        <end position="213"/>
    </location>
</feature>
<protein>
    <submittedName>
        <fullName evidence="5">4'-phosphopantetheinyl transferase superfamily protein</fullName>
    </submittedName>
</protein>
<reference evidence="7" key="2">
    <citation type="submission" date="2020-05" db="EMBL/GenBank/DDBJ databases">
        <title>Classification of alakaliphilic streptomycetes isolated from an alkaline soil next to Lonar Crater, India and a proposal for the recognition of Streptomyces alkaliterrae sp. nov.</title>
        <authorList>
            <person name="Golinska P."/>
        </authorList>
    </citation>
    <scope>NUCLEOTIDE SEQUENCE [LARGE SCALE GENOMIC DNA]</scope>
    <source>
        <strain evidence="7">OF8</strain>
    </source>
</reference>
<evidence type="ECO:0000313" key="7">
    <source>
        <dbReference type="Proteomes" id="UP000517765"/>
    </source>
</evidence>
<dbReference type="AlphaFoldDB" id="A0A5P0YMN0"/>
<dbReference type="InterPro" id="IPR008278">
    <property type="entry name" value="4-PPantetheinyl_Trfase_dom"/>
</dbReference>
<dbReference type="Proteomes" id="UP000320857">
    <property type="component" value="Unassembled WGS sequence"/>
</dbReference>
<dbReference type="InterPro" id="IPR037143">
    <property type="entry name" value="4-PPantetheinyl_Trfase_dom_sf"/>
</dbReference>
<dbReference type="EMBL" id="JABJXA010000055">
    <property type="protein sequence ID" value="MBB1259491.1"/>
    <property type="molecule type" value="Genomic_DNA"/>
</dbReference>
<evidence type="ECO:0000259" key="3">
    <source>
        <dbReference type="Pfam" id="PF01648"/>
    </source>
</evidence>
<dbReference type="PANTHER" id="PTHR12215">
    <property type="entry name" value="PHOSPHOPANTETHEINE TRANSFERASE"/>
    <property type="match status" value="1"/>
</dbReference>
<sequence>MGEGAPIRVTGVLLSVPPLSPRELTSLLVPPPAAEFSADRPEVWLVRPGRHVAELPRASDVLSDAERRQAAAFRSESDRVLYTGAHVALRLLLGVRADVPPEKVEMVREPCPCCDKPHGRPALAGGGPHFSLSHSGDLALIALAATPVGADVERLPRARTVDEVAGSLHPREAKELAELPTAERPVAFARTWARKEAYLKGIGTGLGRNLDLDYVGSGPTPAAGPDGWRLADVAVDEGYAGAVALAPQGAES</sequence>
<proteinExistence type="inferred from homology"/>
<accession>A0A5P0YMN0</accession>
<evidence type="ECO:0000256" key="1">
    <source>
        <dbReference type="ARBA" id="ARBA00010990"/>
    </source>
</evidence>
<dbReference type="InterPro" id="IPR050559">
    <property type="entry name" value="P-Pant_transferase_sf"/>
</dbReference>
<keyword evidence="2 5" id="KW-0808">Transferase</keyword>
<reference evidence="4" key="3">
    <citation type="journal article" name="Syst. Appl. Microbiol.">
        <title>Streptomyces alkaliterrae sp. nov., isolated from an alkaline soil, and emended descriptions of Streptomyces alkaliphilus, Streptomyces calidiresistens and Streptomyces durbertensis.</title>
        <authorList>
            <person name="Swiecimska M."/>
            <person name="Golinska P."/>
            <person name="Nouioui I."/>
            <person name="Wypij M."/>
            <person name="Rai M."/>
            <person name="Sangal V."/>
            <person name="Goodfellow M."/>
        </authorList>
    </citation>
    <scope>NUCLEOTIDE SEQUENCE</scope>
    <source>
        <strain evidence="4">OF8</strain>
    </source>
</reference>
<name>A0A5P0YMN0_9ACTN</name>
<dbReference type="SUPFAM" id="SSF56214">
    <property type="entry name" value="4'-phosphopantetheinyl transferase"/>
    <property type="match status" value="2"/>
</dbReference>
<keyword evidence="6" id="KW-1185">Reference proteome</keyword>
<evidence type="ECO:0000256" key="2">
    <source>
        <dbReference type="ARBA" id="ARBA00022679"/>
    </source>
</evidence>
<reference evidence="5 6" key="1">
    <citation type="submission" date="2019-10" db="EMBL/GenBank/DDBJ databases">
        <title>Streptomyces sp. nov., a novel actinobacterium isolated from alkaline environment.</title>
        <authorList>
            <person name="Golinska P."/>
        </authorList>
    </citation>
    <scope>NUCLEOTIDE SEQUENCE [LARGE SCALE GENOMIC DNA]</scope>
    <source>
        <strain evidence="5 6">OF1</strain>
    </source>
</reference>
<organism evidence="5 6">
    <name type="scientific">Streptomyces alkaliterrae</name>
    <dbReference type="NCBI Taxonomy" id="2213162"/>
    <lineage>
        <taxon>Bacteria</taxon>
        <taxon>Bacillati</taxon>
        <taxon>Actinomycetota</taxon>
        <taxon>Actinomycetes</taxon>
        <taxon>Kitasatosporales</taxon>
        <taxon>Streptomycetaceae</taxon>
        <taxon>Streptomyces</taxon>
    </lineage>
</organism>
<comment type="similarity">
    <text evidence="1">Belongs to the P-Pant transferase superfamily. Gsp/Sfp/HetI/AcpT family.</text>
</comment>
<dbReference type="GO" id="GO:0000287">
    <property type="term" value="F:magnesium ion binding"/>
    <property type="evidence" value="ECO:0007669"/>
    <property type="project" value="InterPro"/>
</dbReference>
<dbReference type="OrthoDB" id="190168at2"/>
<evidence type="ECO:0000313" key="6">
    <source>
        <dbReference type="Proteomes" id="UP000320857"/>
    </source>
</evidence>
<dbReference type="Proteomes" id="UP000517765">
    <property type="component" value="Unassembled WGS sequence"/>
</dbReference>
<dbReference type="PANTHER" id="PTHR12215:SF10">
    <property type="entry name" value="L-AMINOADIPATE-SEMIALDEHYDE DEHYDROGENASE-PHOSPHOPANTETHEINYL TRANSFERASE"/>
    <property type="match status" value="1"/>
</dbReference>
<dbReference type="GO" id="GO:0005829">
    <property type="term" value="C:cytosol"/>
    <property type="evidence" value="ECO:0007669"/>
    <property type="project" value="TreeGrafter"/>
</dbReference>
<comment type="caution">
    <text evidence="5">The sequence shown here is derived from an EMBL/GenBank/DDBJ whole genome shotgun (WGS) entry which is preliminary data.</text>
</comment>
<dbReference type="EMBL" id="VJYK02000019">
    <property type="protein sequence ID" value="MQS00927.1"/>
    <property type="molecule type" value="Genomic_DNA"/>
</dbReference>
<evidence type="ECO:0000313" key="5">
    <source>
        <dbReference type="EMBL" id="MQS00927.1"/>
    </source>
</evidence>
<dbReference type="Gene3D" id="3.90.470.20">
    <property type="entry name" value="4'-phosphopantetheinyl transferase domain"/>
    <property type="match status" value="2"/>
</dbReference>
<dbReference type="Pfam" id="PF01648">
    <property type="entry name" value="ACPS"/>
    <property type="match status" value="1"/>
</dbReference>
<gene>
    <name evidence="5" type="ORF">FNX44_003350</name>
    <name evidence="4" type="ORF">H3147_11680</name>
</gene>
<dbReference type="GO" id="GO:0019878">
    <property type="term" value="P:lysine biosynthetic process via aminoadipic acid"/>
    <property type="evidence" value="ECO:0007669"/>
    <property type="project" value="TreeGrafter"/>
</dbReference>